<gene>
    <name evidence="3" type="ORF">LptCag_2711</name>
</gene>
<dbReference type="InterPro" id="IPR009097">
    <property type="entry name" value="Cyclic_Pdiesterase"/>
</dbReference>
<evidence type="ECO:0000313" key="3">
    <source>
        <dbReference type="EMBL" id="KGA92670.1"/>
    </source>
</evidence>
<dbReference type="EMBL" id="JPGK01000013">
    <property type="protein sequence ID" value="KGA92670.1"/>
    <property type="molecule type" value="Genomic_DNA"/>
</dbReference>
<feature type="domain" description="Phosphoesterase HXTX" evidence="2">
    <location>
        <begin position="49"/>
        <end position="104"/>
    </location>
</feature>
<dbReference type="Gene3D" id="3.90.1140.10">
    <property type="entry name" value="Cyclic phosphodiesterase"/>
    <property type="match status" value="1"/>
</dbReference>
<comment type="caution">
    <text evidence="3">The sequence shown here is derived from an EMBL/GenBank/DDBJ whole genome shotgun (WGS) entry which is preliminary data.</text>
</comment>
<dbReference type="InterPro" id="IPR014051">
    <property type="entry name" value="Phosphoesterase_HXTX"/>
</dbReference>
<dbReference type="AlphaFoldDB" id="A0A094W872"/>
<dbReference type="Proteomes" id="UP000029452">
    <property type="component" value="Unassembled WGS sequence"/>
</dbReference>
<keyword evidence="3" id="KW-0436">Ligase</keyword>
<reference evidence="3 4" key="1">
    <citation type="submission" date="2014-06" db="EMBL/GenBank/DDBJ databases">
        <title>Draft genome sequence of iron oxidizing acidophile Leptospirillum ferriphilum DSM14647.</title>
        <authorList>
            <person name="Cardenas J.P."/>
            <person name="Lazcano M."/>
            <person name="Ossandon F.J."/>
            <person name="Corbett M."/>
            <person name="Holmes D.S."/>
            <person name="Watkin E."/>
        </authorList>
    </citation>
    <scope>NUCLEOTIDE SEQUENCE [LARGE SCALE GENOMIC DNA]</scope>
    <source>
        <strain evidence="3 4">DSM 14647</strain>
    </source>
</reference>
<dbReference type="GO" id="GO:0016874">
    <property type="term" value="F:ligase activity"/>
    <property type="evidence" value="ECO:0007669"/>
    <property type="project" value="UniProtKB-KW"/>
</dbReference>
<accession>A0A094W872</accession>
<name>A0A094W872_9BACT</name>
<evidence type="ECO:0000259" key="2">
    <source>
        <dbReference type="Pfam" id="PF02834"/>
    </source>
</evidence>
<feature type="region of interest" description="Disordered" evidence="1">
    <location>
        <begin position="1"/>
        <end position="29"/>
    </location>
</feature>
<protein>
    <submittedName>
        <fullName evidence="3">Putative 2'-5' RNA ligase</fullName>
    </submittedName>
</protein>
<evidence type="ECO:0000256" key="1">
    <source>
        <dbReference type="SAM" id="MobiDB-lite"/>
    </source>
</evidence>
<sequence>MISAHDNRRKLFSRTGAGRMRTRNQDLPSGRGHTLLRRVFIGLYPTQTGLDQVRQIANNLPRSLPLENPEDLHITLLFGGDQPEHRKSVWIEGAHRAQHTLERFSTLPMAGVALERHRSILALRFFCEENFWVAAADVASYLSRDLLGVKPSRPFWPHMTLSRNMFAPLPTGERNVLKKYPLDRSPFLEGVRLWTSAPTRNPNGCRYTTLAEFPFQQDQNERR</sequence>
<evidence type="ECO:0000313" key="4">
    <source>
        <dbReference type="Proteomes" id="UP000029452"/>
    </source>
</evidence>
<dbReference type="PATRIC" id="fig|178606.4.peg.2574"/>
<dbReference type="SUPFAM" id="SSF55144">
    <property type="entry name" value="LigT-like"/>
    <property type="match status" value="1"/>
</dbReference>
<dbReference type="Pfam" id="PF02834">
    <property type="entry name" value="LigT_PEase"/>
    <property type="match status" value="1"/>
</dbReference>
<proteinExistence type="predicted"/>
<organism evidence="3 4">
    <name type="scientific">Leptospirillum ferriphilum</name>
    <dbReference type="NCBI Taxonomy" id="178606"/>
    <lineage>
        <taxon>Bacteria</taxon>
        <taxon>Pseudomonadati</taxon>
        <taxon>Nitrospirota</taxon>
        <taxon>Nitrospiria</taxon>
        <taxon>Nitrospirales</taxon>
        <taxon>Nitrospiraceae</taxon>
        <taxon>Leptospirillum</taxon>
    </lineage>
</organism>